<dbReference type="Gene3D" id="3.30.70.270">
    <property type="match status" value="1"/>
</dbReference>
<evidence type="ECO:0000256" key="1">
    <source>
        <dbReference type="ARBA" id="ARBA00012528"/>
    </source>
</evidence>
<evidence type="ECO:0000256" key="3">
    <source>
        <dbReference type="SAM" id="Phobius"/>
    </source>
</evidence>
<dbReference type="EC" id="2.7.7.65" evidence="1"/>
<name>A0A1I4YNP3_9NEIS</name>
<gene>
    <name evidence="5" type="ORF">SAMN05660284_01396</name>
</gene>
<dbReference type="InterPro" id="IPR050469">
    <property type="entry name" value="Diguanylate_Cyclase"/>
</dbReference>
<dbReference type="PANTHER" id="PTHR45138">
    <property type="entry name" value="REGULATORY COMPONENTS OF SENSORY TRANSDUCTION SYSTEM"/>
    <property type="match status" value="1"/>
</dbReference>
<dbReference type="STRING" id="83765.SAMN05660284_01396"/>
<dbReference type="PROSITE" id="PS50887">
    <property type="entry name" value="GGDEF"/>
    <property type="match status" value="1"/>
</dbReference>
<evidence type="ECO:0000313" key="5">
    <source>
        <dbReference type="EMBL" id="SFN39631.1"/>
    </source>
</evidence>
<keyword evidence="3" id="KW-0812">Transmembrane</keyword>
<feature type="transmembrane region" description="Helical" evidence="3">
    <location>
        <begin position="12"/>
        <end position="35"/>
    </location>
</feature>
<reference evidence="6" key="1">
    <citation type="submission" date="2016-10" db="EMBL/GenBank/DDBJ databases">
        <authorList>
            <person name="Varghese N."/>
            <person name="Submissions S."/>
        </authorList>
    </citation>
    <scope>NUCLEOTIDE SEQUENCE [LARGE SCALE GENOMIC DNA]</scope>
    <source>
        <strain evidence="6">DSM 6150</strain>
    </source>
</reference>
<sequence length="213" mass="23388">MQIMFIHLPTATLITLLAALSVLVIVMLIVCLVLLQRTRKLHHQCEVERGTDALTGLWNRTRFMELAERQVNYVQRTGRSAAVLLIDLDECKKINHSYGHVAGDMAVRLISQAARDTVRDYDLLGRYSGEEIVVLLPDTTLEGAQAVAKRFREKLGAQKVTTTENKTFGVTVSVGIAALRCETDTLEDMLVGADAALVTAKAQGRDRVVAQGG</sequence>
<dbReference type="CDD" id="cd01949">
    <property type="entry name" value="GGDEF"/>
    <property type="match status" value="1"/>
</dbReference>
<organism evidence="5 6">
    <name type="scientific">Formivibrio citricus</name>
    <dbReference type="NCBI Taxonomy" id="83765"/>
    <lineage>
        <taxon>Bacteria</taxon>
        <taxon>Pseudomonadati</taxon>
        <taxon>Pseudomonadota</taxon>
        <taxon>Betaproteobacteria</taxon>
        <taxon>Neisseriales</taxon>
        <taxon>Chitinibacteraceae</taxon>
        <taxon>Formivibrio</taxon>
    </lineage>
</organism>
<evidence type="ECO:0000259" key="4">
    <source>
        <dbReference type="PROSITE" id="PS50887"/>
    </source>
</evidence>
<dbReference type="PANTHER" id="PTHR45138:SF9">
    <property type="entry name" value="DIGUANYLATE CYCLASE DGCM-RELATED"/>
    <property type="match status" value="1"/>
</dbReference>
<dbReference type="InterPro" id="IPR043128">
    <property type="entry name" value="Rev_trsase/Diguanyl_cyclase"/>
</dbReference>
<keyword evidence="3" id="KW-1133">Transmembrane helix</keyword>
<keyword evidence="6" id="KW-1185">Reference proteome</keyword>
<dbReference type="Pfam" id="PF00990">
    <property type="entry name" value="GGDEF"/>
    <property type="match status" value="1"/>
</dbReference>
<dbReference type="EMBL" id="FOVE01000008">
    <property type="protein sequence ID" value="SFN39631.1"/>
    <property type="molecule type" value="Genomic_DNA"/>
</dbReference>
<dbReference type="FunFam" id="3.30.70.270:FF:000001">
    <property type="entry name" value="Diguanylate cyclase domain protein"/>
    <property type="match status" value="1"/>
</dbReference>
<feature type="domain" description="GGDEF" evidence="4">
    <location>
        <begin position="79"/>
        <end position="213"/>
    </location>
</feature>
<evidence type="ECO:0000256" key="2">
    <source>
        <dbReference type="ARBA" id="ARBA00034247"/>
    </source>
</evidence>
<dbReference type="GO" id="GO:0052621">
    <property type="term" value="F:diguanylate cyclase activity"/>
    <property type="evidence" value="ECO:0007669"/>
    <property type="project" value="UniProtKB-EC"/>
</dbReference>
<dbReference type="OrthoDB" id="9813903at2"/>
<protein>
    <recommendedName>
        <fullName evidence="1">diguanylate cyclase</fullName>
        <ecNumber evidence="1">2.7.7.65</ecNumber>
    </recommendedName>
</protein>
<accession>A0A1I4YNP3</accession>
<comment type="catalytic activity">
    <reaction evidence="2">
        <text>2 GTP = 3',3'-c-di-GMP + 2 diphosphate</text>
        <dbReference type="Rhea" id="RHEA:24898"/>
        <dbReference type="ChEBI" id="CHEBI:33019"/>
        <dbReference type="ChEBI" id="CHEBI:37565"/>
        <dbReference type="ChEBI" id="CHEBI:58805"/>
        <dbReference type="EC" id="2.7.7.65"/>
    </reaction>
</comment>
<dbReference type="NCBIfam" id="TIGR00254">
    <property type="entry name" value="GGDEF"/>
    <property type="match status" value="1"/>
</dbReference>
<dbReference type="InterPro" id="IPR029787">
    <property type="entry name" value="Nucleotide_cyclase"/>
</dbReference>
<evidence type="ECO:0000313" key="6">
    <source>
        <dbReference type="Proteomes" id="UP000242869"/>
    </source>
</evidence>
<dbReference type="InterPro" id="IPR000160">
    <property type="entry name" value="GGDEF_dom"/>
</dbReference>
<keyword evidence="3" id="KW-0472">Membrane</keyword>
<dbReference type="AlphaFoldDB" id="A0A1I4YNP3"/>
<dbReference type="SMART" id="SM00267">
    <property type="entry name" value="GGDEF"/>
    <property type="match status" value="1"/>
</dbReference>
<dbReference type="SUPFAM" id="SSF55073">
    <property type="entry name" value="Nucleotide cyclase"/>
    <property type="match status" value="1"/>
</dbReference>
<dbReference type="Proteomes" id="UP000242869">
    <property type="component" value="Unassembled WGS sequence"/>
</dbReference>
<proteinExistence type="predicted"/>